<dbReference type="SUPFAM" id="SSF51735">
    <property type="entry name" value="NAD(P)-binding Rossmann-fold domains"/>
    <property type="match status" value="1"/>
</dbReference>
<dbReference type="InterPro" id="IPR013815">
    <property type="entry name" value="ATP_grasp_subdomain_1"/>
</dbReference>
<evidence type="ECO:0000256" key="2">
    <source>
        <dbReference type="ARBA" id="ARBA00022741"/>
    </source>
</evidence>
<dbReference type="InterPro" id="IPR036291">
    <property type="entry name" value="NAD(P)-bd_dom_sf"/>
</dbReference>
<dbReference type="InterPro" id="IPR016102">
    <property type="entry name" value="Succinyl-CoA_synth-like"/>
</dbReference>
<dbReference type="RefSeq" id="WP_155931876.1">
    <property type="nucleotide sequence ID" value="NZ_WODC01000001.1"/>
</dbReference>
<dbReference type="InterPro" id="IPR043938">
    <property type="entry name" value="Ligase_CoA_dom"/>
</dbReference>
<dbReference type="Pfam" id="PF19045">
    <property type="entry name" value="Ligase_CoA_2"/>
    <property type="match status" value="1"/>
</dbReference>
<evidence type="ECO:0000259" key="6">
    <source>
        <dbReference type="PROSITE" id="PS50975"/>
    </source>
</evidence>
<protein>
    <submittedName>
        <fullName evidence="7">CoA-binding protein</fullName>
    </submittedName>
</protein>
<dbReference type="GO" id="GO:0046872">
    <property type="term" value="F:metal ion binding"/>
    <property type="evidence" value="ECO:0007669"/>
    <property type="project" value="InterPro"/>
</dbReference>
<dbReference type="InterPro" id="IPR011761">
    <property type="entry name" value="ATP-grasp"/>
</dbReference>
<proteinExistence type="inferred from homology"/>
<dbReference type="Pfam" id="PF13549">
    <property type="entry name" value="ATP-grasp_5"/>
    <property type="match status" value="1"/>
</dbReference>
<dbReference type="InterPro" id="IPR003781">
    <property type="entry name" value="CoA-bd"/>
</dbReference>
<dbReference type="PANTHER" id="PTHR43334:SF1">
    <property type="entry name" value="3-HYDROXYPROPIONATE--COA LIGASE [ADP-FORMING]"/>
    <property type="match status" value="1"/>
</dbReference>
<dbReference type="SUPFAM" id="SSF56059">
    <property type="entry name" value="Glutathione synthetase ATP-binding domain-like"/>
    <property type="match status" value="1"/>
</dbReference>
<keyword evidence="3 5" id="KW-0067">ATP-binding</keyword>
<evidence type="ECO:0000313" key="8">
    <source>
        <dbReference type="Proteomes" id="UP000461162"/>
    </source>
</evidence>
<dbReference type="SUPFAM" id="SSF52210">
    <property type="entry name" value="Succinyl-CoA synthetase domains"/>
    <property type="match status" value="2"/>
</dbReference>
<dbReference type="Gene3D" id="3.40.50.261">
    <property type="entry name" value="Succinyl-CoA synthetase domains"/>
    <property type="match status" value="2"/>
</dbReference>
<evidence type="ECO:0000256" key="5">
    <source>
        <dbReference type="PROSITE-ProRule" id="PRU00409"/>
    </source>
</evidence>
<dbReference type="AlphaFoldDB" id="A0A7K1KJV9"/>
<reference evidence="7 8" key="1">
    <citation type="submission" date="2019-11" db="EMBL/GenBank/DDBJ databases">
        <title>Pseudodesulfovibrio alkaliphilus, sp. nov., an alkaliphilic sulfate-reducing bacteria from mud volcano of Taman peninsula, Russia.</title>
        <authorList>
            <person name="Frolova A."/>
            <person name="Merkel A.Y."/>
            <person name="Slobodkin A.I."/>
        </authorList>
    </citation>
    <scope>NUCLEOTIDE SEQUENCE [LARGE SCALE GENOMIC DNA]</scope>
    <source>
        <strain evidence="7 8">F-1</strain>
    </source>
</reference>
<dbReference type="Gene3D" id="3.30.1490.20">
    <property type="entry name" value="ATP-grasp fold, A domain"/>
    <property type="match status" value="1"/>
</dbReference>
<gene>
    <name evidence="7" type="ORF">GKC30_01675</name>
</gene>
<accession>A0A7K1KJV9</accession>
<name>A0A7K1KJV9_9BACT</name>
<evidence type="ECO:0000256" key="1">
    <source>
        <dbReference type="ARBA" id="ARBA00022598"/>
    </source>
</evidence>
<comment type="similarity">
    <text evidence="4">In the N-terminal section; belongs to the acetate CoA ligase alpha subunit family.</text>
</comment>
<keyword evidence="2 5" id="KW-0547">Nucleotide-binding</keyword>
<dbReference type="Gene3D" id="3.30.470.20">
    <property type="entry name" value="ATP-grasp fold, B domain"/>
    <property type="match status" value="1"/>
</dbReference>
<evidence type="ECO:0000313" key="7">
    <source>
        <dbReference type="EMBL" id="MUM76339.1"/>
    </source>
</evidence>
<dbReference type="EMBL" id="WODC01000001">
    <property type="protein sequence ID" value="MUM76339.1"/>
    <property type="molecule type" value="Genomic_DNA"/>
</dbReference>
<comment type="caution">
    <text evidence="7">The sequence shown here is derived from an EMBL/GenBank/DDBJ whole genome shotgun (WGS) entry which is preliminary data.</text>
</comment>
<keyword evidence="1" id="KW-0436">Ligase</keyword>
<dbReference type="InterPro" id="IPR051538">
    <property type="entry name" value="Acyl-CoA_Synth/Transferase"/>
</dbReference>
<dbReference type="FunFam" id="3.30.1490.20:FF:000020">
    <property type="entry name" value="Protein lysine acetyltransferase"/>
    <property type="match status" value="1"/>
</dbReference>
<feature type="domain" description="ATP-grasp" evidence="6">
    <location>
        <begin position="493"/>
        <end position="529"/>
    </location>
</feature>
<dbReference type="GO" id="GO:0043758">
    <property type="term" value="F:acetate-CoA ligase (ADP-forming) activity"/>
    <property type="evidence" value="ECO:0007669"/>
    <property type="project" value="InterPro"/>
</dbReference>
<dbReference type="PANTHER" id="PTHR43334">
    <property type="entry name" value="ACETATE--COA LIGASE [ADP-FORMING]"/>
    <property type="match status" value="1"/>
</dbReference>
<keyword evidence="8" id="KW-1185">Reference proteome</keyword>
<dbReference type="Proteomes" id="UP000461162">
    <property type="component" value="Unassembled WGS sequence"/>
</dbReference>
<dbReference type="Pfam" id="PF13607">
    <property type="entry name" value="Succ_CoA_lig"/>
    <property type="match status" value="1"/>
</dbReference>
<dbReference type="SMART" id="SM00881">
    <property type="entry name" value="CoA_binding"/>
    <property type="match status" value="1"/>
</dbReference>
<dbReference type="Pfam" id="PF13380">
    <property type="entry name" value="CoA_binding_2"/>
    <property type="match status" value="1"/>
</dbReference>
<dbReference type="GO" id="GO:0005524">
    <property type="term" value="F:ATP binding"/>
    <property type="evidence" value="ECO:0007669"/>
    <property type="project" value="UniProtKB-UniRule"/>
</dbReference>
<sequence>MIAKENLHAFFHPETVAVIGASASPGKIGHTVMTNMLGAGFRGKLFPVNPKGGVIEGLVAVRNIADLPRGLDLAVIAVPRDHVLGSIEALGAIGTKSVIVITAGFKEVGKEGYHFEQEIKALCEAHSMAMLGPNCLGMMNPAHGVNASFAAGQPRAGSIAFFSQSGALCVAILDWALGENIGFSKFISLGNKAVLDEAHMLGYLADDRDTKVILGYIENVEHGEEFLRQARAVCRTKPVIMIKAGTTTAGAKAASSHTGAIAGSDQAYAAAFLQSGVIRVADVASLFNLAQAFSTQPLPRGPNLAVVTNSGGPGILTADIADRSRLTVAELSQRTIERLQAFLPSYAAFYNPVDIVGDADARRYRKTLDVVADDPLVHSLLVLLTPTASVEIEKTAEAVIHTARKCGKPVFACFMGKTRVARARAMLMEAGIPCYAFPEAAVRSIESMYEYYLWKHRPEPVYAEYSSDRELALEVIRRHEERREPEIVEFQAQEVLRAYGLPTPKTVLARSSDEAVAAAEEMGYPVALKIASPHISHKSDVGGVVLGLGDAGEVMRSFREIAARAQRMRPDAYIAGCLVQEMAPPGVKEVIIGFKRDEQFGPMLMFGLGGIFVEIMKDISFRLAPLSRQDAFEIVREIRSYMLLRGLRGDPPVNTAALEEIILIMAQLASDFPQVWEAEFNPVLINHERALVADVRLTLLLKESRG</sequence>
<evidence type="ECO:0000256" key="3">
    <source>
        <dbReference type="ARBA" id="ARBA00022840"/>
    </source>
</evidence>
<evidence type="ECO:0000256" key="4">
    <source>
        <dbReference type="ARBA" id="ARBA00060888"/>
    </source>
</evidence>
<organism evidence="7 8">
    <name type="scientific">Pseudodesulfovibrio alkaliphilus</name>
    <dbReference type="NCBI Taxonomy" id="2661613"/>
    <lineage>
        <taxon>Bacteria</taxon>
        <taxon>Pseudomonadati</taxon>
        <taxon>Thermodesulfobacteriota</taxon>
        <taxon>Desulfovibrionia</taxon>
        <taxon>Desulfovibrionales</taxon>
        <taxon>Desulfovibrionaceae</taxon>
    </lineage>
</organism>
<dbReference type="Gene3D" id="3.40.50.720">
    <property type="entry name" value="NAD(P)-binding Rossmann-like Domain"/>
    <property type="match status" value="1"/>
</dbReference>
<dbReference type="InterPro" id="IPR032875">
    <property type="entry name" value="Succ_CoA_lig_flav_dom"/>
</dbReference>
<dbReference type="PROSITE" id="PS50975">
    <property type="entry name" value="ATP_GRASP"/>
    <property type="match status" value="1"/>
</dbReference>